<organism evidence="2 3">
    <name type="scientific">Tritonibacter horizontis</name>
    <dbReference type="NCBI Taxonomy" id="1768241"/>
    <lineage>
        <taxon>Bacteria</taxon>
        <taxon>Pseudomonadati</taxon>
        <taxon>Pseudomonadota</taxon>
        <taxon>Alphaproteobacteria</taxon>
        <taxon>Rhodobacterales</taxon>
        <taxon>Paracoccaceae</taxon>
        <taxon>Tritonibacter</taxon>
    </lineage>
</organism>
<keyword evidence="3" id="KW-1185">Reference proteome</keyword>
<sequence>MNTTPDFDMIGQTVPLETAATVRVYAALRLCIVAVALCVCLLQGLQIGFWSAAGDRVLILLGLWAGLGLYGDGIEVAWRSVGPSGRRLIYGFSLVLLAGTVMAAGNRIWFTSSMVGVMLVLGALAYGLIQVLTNPLRALRFRQMTKYLRGLPGEKRRAMRDRLDRNFHSLIAEGFD</sequence>
<dbReference type="OrthoDB" id="7862800at2"/>
<feature type="transmembrane region" description="Helical" evidence="1">
    <location>
        <begin position="88"/>
        <end position="109"/>
    </location>
</feature>
<accession>A0A132BZU5</accession>
<keyword evidence="1" id="KW-1133">Transmembrane helix</keyword>
<evidence type="ECO:0000313" key="2">
    <source>
        <dbReference type="EMBL" id="KUP93377.1"/>
    </source>
</evidence>
<keyword evidence="1" id="KW-0812">Transmembrane</keyword>
<evidence type="ECO:0000256" key="1">
    <source>
        <dbReference type="SAM" id="Phobius"/>
    </source>
</evidence>
<reference evidence="2 3" key="1">
    <citation type="submission" date="2015-12" db="EMBL/GenBank/DDBJ databases">
        <title>Genome sequence of the marine Rhodobacteraceae strain O3.65, Candidatus Tritonibacter horizontis.</title>
        <authorList>
            <person name="Poehlein A."/>
            <person name="Giebel H.A."/>
            <person name="Voget S."/>
            <person name="Brinkhoff T."/>
        </authorList>
    </citation>
    <scope>NUCLEOTIDE SEQUENCE [LARGE SCALE GENOMIC DNA]</scope>
    <source>
        <strain evidence="2 3">O3.65</strain>
    </source>
</reference>
<comment type="caution">
    <text evidence="2">The sequence shown here is derived from an EMBL/GenBank/DDBJ whole genome shotgun (WGS) entry which is preliminary data.</text>
</comment>
<feature type="transmembrane region" description="Helical" evidence="1">
    <location>
        <begin position="26"/>
        <end position="45"/>
    </location>
</feature>
<keyword evidence="1" id="KW-0472">Membrane</keyword>
<evidence type="ECO:0000313" key="3">
    <source>
        <dbReference type="Proteomes" id="UP000068382"/>
    </source>
</evidence>
<feature type="transmembrane region" description="Helical" evidence="1">
    <location>
        <begin position="57"/>
        <end position="76"/>
    </location>
</feature>
<gene>
    <name evidence="2" type="ORF">TRIHO_17180</name>
</gene>
<dbReference type="AlphaFoldDB" id="A0A132BZU5"/>
<protein>
    <submittedName>
        <fullName evidence="2">Uncharacterized protein</fullName>
    </submittedName>
</protein>
<feature type="transmembrane region" description="Helical" evidence="1">
    <location>
        <begin position="115"/>
        <end position="136"/>
    </location>
</feature>
<dbReference type="Proteomes" id="UP000068382">
    <property type="component" value="Unassembled WGS sequence"/>
</dbReference>
<dbReference type="EMBL" id="LPUY01000053">
    <property type="protein sequence ID" value="KUP93377.1"/>
    <property type="molecule type" value="Genomic_DNA"/>
</dbReference>
<proteinExistence type="predicted"/>
<dbReference type="RefSeq" id="WP_068242084.1">
    <property type="nucleotide sequence ID" value="NZ_LPUY01000053.1"/>
</dbReference>
<name>A0A132BZU5_9RHOB</name>